<organism evidence="1 2">
    <name type="scientific">Candidatus Nitrospira kreftii</name>
    <dbReference type="NCBI Taxonomy" id="2652173"/>
    <lineage>
        <taxon>Bacteria</taxon>
        <taxon>Pseudomonadati</taxon>
        <taxon>Nitrospirota</taxon>
        <taxon>Nitrospiria</taxon>
        <taxon>Nitrospirales</taxon>
        <taxon>Nitrospiraceae</taxon>
        <taxon>Nitrospira</taxon>
    </lineage>
</organism>
<gene>
    <name evidence="1" type="ORF">Nkreftii_002710</name>
</gene>
<dbReference type="EMBL" id="CP047423">
    <property type="protein sequence ID" value="QPD04936.1"/>
    <property type="molecule type" value="Genomic_DNA"/>
</dbReference>
<accession>A0A7S8J046</accession>
<dbReference type="KEGG" id="nkf:Nkreftii_002710"/>
<reference evidence="1 2" key="1">
    <citation type="journal article" date="2020" name="ISME J.">
        <title>Enrichment and physiological characterization of a novel comammox Nitrospira indicates ammonium inhibition of complete nitrification.</title>
        <authorList>
            <person name="Sakoula D."/>
            <person name="Koch H."/>
            <person name="Frank J."/>
            <person name="Jetten M.S.M."/>
            <person name="van Kessel M.A.H.J."/>
            <person name="Lucker S."/>
        </authorList>
    </citation>
    <scope>NUCLEOTIDE SEQUENCE [LARGE SCALE GENOMIC DNA]</scope>
    <source>
        <strain evidence="1">Comreactor17</strain>
    </source>
</reference>
<dbReference type="Proteomes" id="UP000593737">
    <property type="component" value="Chromosome"/>
</dbReference>
<name>A0A7S8J046_9BACT</name>
<evidence type="ECO:0000313" key="1">
    <source>
        <dbReference type="EMBL" id="QPD04936.1"/>
    </source>
</evidence>
<evidence type="ECO:0000313" key="2">
    <source>
        <dbReference type="Proteomes" id="UP000593737"/>
    </source>
</evidence>
<protein>
    <submittedName>
        <fullName evidence="1">Uncharacterized protein</fullName>
    </submittedName>
</protein>
<dbReference type="AlphaFoldDB" id="A0A7S8J046"/>
<proteinExistence type="predicted"/>
<sequence>MSAQKTADGYCPNPRRPLKHRADCADFYREPEDNACVSVRGPRAVLQAIEEASERAGRTFNAHMLYVIEACRGRLPLLADEERTEEEWRMLLQQLELRFDEGEEWIGLALGSPRTAPRAS</sequence>